<dbReference type="EMBL" id="CALNXJ010000030">
    <property type="protein sequence ID" value="CAH3136215.1"/>
    <property type="molecule type" value="Genomic_DNA"/>
</dbReference>
<gene>
    <name evidence="2" type="ORF">PMEA_00017597</name>
</gene>
<evidence type="ECO:0000313" key="3">
    <source>
        <dbReference type="Proteomes" id="UP001159428"/>
    </source>
</evidence>
<name>A0AAU9X4J3_9CNID</name>
<keyword evidence="3" id="KW-1185">Reference proteome</keyword>
<dbReference type="InterPro" id="IPR057191">
    <property type="entry name" value="DUF7869"/>
</dbReference>
<reference evidence="2 3" key="1">
    <citation type="submission" date="2022-05" db="EMBL/GenBank/DDBJ databases">
        <authorList>
            <consortium name="Genoscope - CEA"/>
            <person name="William W."/>
        </authorList>
    </citation>
    <scope>NUCLEOTIDE SEQUENCE [LARGE SCALE GENOMIC DNA]</scope>
</reference>
<evidence type="ECO:0000313" key="2">
    <source>
        <dbReference type="EMBL" id="CAH3136215.1"/>
    </source>
</evidence>
<dbReference type="PANTHER" id="PTHR10773:SF19">
    <property type="match status" value="1"/>
</dbReference>
<comment type="caution">
    <text evidence="2">The sequence shown here is derived from an EMBL/GenBank/DDBJ whole genome shotgun (WGS) entry which is preliminary data.</text>
</comment>
<dbReference type="Proteomes" id="UP001159428">
    <property type="component" value="Unassembled WGS sequence"/>
</dbReference>
<dbReference type="Pfam" id="PF25273">
    <property type="entry name" value="DUF7869"/>
    <property type="match status" value="1"/>
</dbReference>
<evidence type="ECO:0000259" key="1">
    <source>
        <dbReference type="Pfam" id="PF25273"/>
    </source>
</evidence>
<organism evidence="2 3">
    <name type="scientific">Pocillopora meandrina</name>
    <dbReference type="NCBI Taxonomy" id="46732"/>
    <lineage>
        <taxon>Eukaryota</taxon>
        <taxon>Metazoa</taxon>
        <taxon>Cnidaria</taxon>
        <taxon>Anthozoa</taxon>
        <taxon>Hexacorallia</taxon>
        <taxon>Scleractinia</taxon>
        <taxon>Astrocoeniina</taxon>
        <taxon>Pocilloporidae</taxon>
        <taxon>Pocillopora</taxon>
    </lineage>
</organism>
<sequence length="328" mass="38801">MRKDDKACVVRSWVGKPRPVGSSGVKHRSKDAVDMITYDFQQNLETPNLQHNDMFYKRQLWTYNFGIHDCVSNQGYMFMWDQTTAKHRSVEVANCLYDFLTEFNTGASYSDGCLGQNRNKMIVALYAELHRIGVYKVLNHKYLVRGHTFLQNDTDFSQIKKRKKSAVVYLQEDWCKIVREANTVKPFVVREMRQPDFKDWRSFLESRYQPIVKDRDGKRVRILDAHWLNFCRGEEKDPIIGQTQMVQHPDKVWLRYGFSTDEPWKKVNIRRRRHQKDANQTPGRLYPARLKVVPAKLEDLQQMAAFVPEPQRQFYLTMEAAEPEPKDK</sequence>
<proteinExistence type="predicted"/>
<accession>A0AAU9X4J3</accession>
<dbReference type="PANTHER" id="PTHR10773">
    <property type="entry name" value="DNA-DIRECTED RNA POLYMERASES I, II, AND III SUBUNIT RPABC2"/>
    <property type="match status" value="1"/>
</dbReference>
<protein>
    <recommendedName>
        <fullName evidence="1">DUF7869 domain-containing protein</fullName>
    </recommendedName>
</protein>
<feature type="domain" description="DUF7869" evidence="1">
    <location>
        <begin position="74"/>
        <end position="211"/>
    </location>
</feature>
<dbReference type="AlphaFoldDB" id="A0AAU9X4J3"/>